<gene>
    <name evidence="3" type="ORF">RZ517_11080</name>
</gene>
<evidence type="ECO:0000313" key="4">
    <source>
        <dbReference type="Proteomes" id="UP001364156"/>
    </source>
</evidence>
<dbReference type="Proteomes" id="UP001364156">
    <property type="component" value="Chromosome"/>
</dbReference>
<evidence type="ECO:0000259" key="2">
    <source>
        <dbReference type="Pfam" id="PF12804"/>
    </source>
</evidence>
<proteinExistence type="predicted"/>
<evidence type="ECO:0000256" key="1">
    <source>
        <dbReference type="ARBA" id="ARBA00022842"/>
    </source>
</evidence>
<accession>A0ABZ2HI64</accession>
<name>A0ABZ2HI64_9RHOB</name>
<keyword evidence="1" id="KW-0460">Magnesium</keyword>
<sequence>MSLVCLVPAAGASTRMRGRDKLLEKIDGVPLLARQTSAVMALGVPVLVTLPAQAEDRVNALHSILDELVTLMNIANANEGLSASIRMGANWAMAQGATALMVALPDLPDVCAEDFAALHAAHRTHPDAVIRATTAEGEAGHPTILPARLFGALTQLTGDQGAKPVLKSEQFIPCPLPGNRAVTDLDTREAWEAWRTARAAKSKQSQP</sequence>
<dbReference type="Pfam" id="PF12804">
    <property type="entry name" value="NTP_transf_3"/>
    <property type="match status" value="1"/>
</dbReference>
<evidence type="ECO:0000313" key="3">
    <source>
        <dbReference type="EMBL" id="WWR45348.1"/>
    </source>
</evidence>
<dbReference type="Gene3D" id="3.90.550.10">
    <property type="entry name" value="Spore Coat Polysaccharide Biosynthesis Protein SpsA, Chain A"/>
    <property type="match status" value="1"/>
</dbReference>
<dbReference type="InterPro" id="IPR029044">
    <property type="entry name" value="Nucleotide-diphossugar_trans"/>
</dbReference>
<dbReference type="PANTHER" id="PTHR43777">
    <property type="entry name" value="MOLYBDENUM COFACTOR CYTIDYLYLTRANSFERASE"/>
    <property type="match status" value="1"/>
</dbReference>
<reference evidence="3 4" key="1">
    <citation type="submission" date="2023-10" db="EMBL/GenBank/DDBJ databases">
        <title>Roseovarius strain S88 nov., isolated from a marine algae.</title>
        <authorList>
            <person name="Lee M.W."/>
            <person name="Lee J.K."/>
            <person name="Kim J.M."/>
            <person name="Choi D.G."/>
            <person name="Baek J.H."/>
            <person name="Bayburt H."/>
            <person name="Jung J.J."/>
            <person name="Han D.M."/>
            <person name="Jeon C.O."/>
        </authorList>
    </citation>
    <scope>NUCLEOTIDE SEQUENCE [LARGE SCALE GENOMIC DNA]</scope>
    <source>
        <strain evidence="3 4">S88</strain>
    </source>
</reference>
<dbReference type="EMBL" id="CP146069">
    <property type="protein sequence ID" value="WWR45348.1"/>
    <property type="molecule type" value="Genomic_DNA"/>
</dbReference>
<feature type="domain" description="MobA-like NTP transferase" evidence="2">
    <location>
        <begin position="5"/>
        <end position="168"/>
    </location>
</feature>
<keyword evidence="4" id="KW-1185">Reference proteome</keyword>
<dbReference type="PANTHER" id="PTHR43777:SF1">
    <property type="entry name" value="MOLYBDENUM COFACTOR CYTIDYLYLTRANSFERASE"/>
    <property type="match status" value="1"/>
</dbReference>
<dbReference type="CDD" id="cd04182">
    <property type="entry name" value="GT_2_like_f"/>
    <property type="match status" value="1"/>
</dbReference>
<protein>
    <submittedName>
        <fullName evidence="3">Nucleotidyltransferase family protein</fullName>
    </submittedName>
</protein>
<dbReference type="InterPro" id="IPR025877">
    <property type="entry name" value="MobA-like_NTP_Trfase"/>
</dbReference>
<organism evidence="3 4">
    <name type="scientific">Roseovarius phycicola</name>
    <dbReference type="NCBI Taxonomy" id="3080976"/>
    <lineage>
        <taxon>Bacteria</taxon>
        <taxon>Pseudomonadati</taxon>
        <taxon>Pseudomonadota</taxon>
        <taxon>Alphaproteobacteria</taxon>
        <taxon>Rhodobacterales</taxon>
        <taxon>Roseobacteraceae</taxon>
        <taxon>Roseovarius</taxon>
    </lineage>
</organism>
<dbReference type="SUPFAM" id="SSF53448">
    <property type="entry name" value="Nucleotide-diphospho-sugar transferases"/>
    <property type="match status" value="1"/>
</dbReference>